<reference evidence="2 3" key="1">
    <citation type="submission" date="2020-03" db="EMBL/GenBank/DDBJ databases">
        <title>Isolation and identification of active actinomycetes.</title>
        <authorList>
            <person name="Sun X."/>
        </authorList>
    </citation>
    <scope>NUCLEOTIDE SEQUENCE [LARGE SCALE GENOMIC DNA]</scope>
    <source>
        <strain evidence="2 3">NEAU-D13</strain>
    </source>
</reference>
<evidence type="ECO:0000256" key="1">
    <source>
        <dbReference type="SAM" id="Phobius"/>
    </source>
</evidence>
<feature type="transmembrane region" description="Helical" evidence="1">
    <location>
        <begin position="131"/>
        <end position="150"/>
    </location>
</feature>
<feature type="transmembrane region" description="Helical" evidence="1">
    <location>
        <begin position="180"/>
        <end position="204"/>
    </location>
</feature>
<feature type="transmembrane region" description="Helical" evidence="1">
    <location>
        <begin position="279"/>
        <end position="300"/>
    </location>
</feature>
<sequence>MNAVKHSAAAEWLARFDRVASVLPQPRRGELRQELVEHLDALTAEGTSEEELAAAVARLGDPADIVAAEGLPPVSPARARAGLGLLLLPLTGLLYLTPALPPGLPSMALIVLASLVVLVLVLRAQATAGTLALGVLGALAPPLAGLGGILDKVFQAGHLWTNEPAGPGRELQYVWESDSWVAVLGQLAMLLLGLGLPALAGLRLRRPETPGDTRPALGTLALLLTPAVGLATALLLSGSRLGTSVGTMLEVPLLVTALVCAAVLLAAGGLLLIRPGLVLLTKVLIAAAVLAAPVGVVLLAQHETRFAGVVWDAGTEPPRNAAADMTRAEAVPGSVLAPAPAWVPADQGTRRGLGLLFVVALPLAAAWRVGGRVR</sequence>
<name>A0A7C9RQY8_9PSEU</name>
<dbReference type="RefSeq" id="WP_166046634.1">
    <property type="nucleotide sequence ID" value="NZ_JAAMPJ010000004.1"/>
</dbReference>
<dbReference type="EMBL" id="JAAMPJ010000004">
    <property type="protein sequence ID" value="NGY60624.1"/>
    <property type="molecule type" value="Genomic_DNA"/>
</dbReference>
<keyword evidence="1" id="KW-0812">Transmembrane</keyword>
<dbReference type="AlphaFoldDB" id="A0A7C9RQY8"/>
<feature type="transmembrane region" description="Helical" evidence="1">
    <location>
        <begin position="251"/>
        <end position="272"/>
    </location>
</feature>
<comment type="caution">
    <text evidence="2">The sequence shown here is derived from an EMBL/GenBank/DDBJ whole genome shotgun (WGS) entry which is preliminary data.</text>
</comment>
<feature type="transmembrane region" description="Helical" evidence="1">
    <location>
        <begin position="81"/>
        <end position="100"/>
    </location>
</feature>
<feature type="transmembrane region" description="Helical" evidence="1">
    <location>
        <begin position="106"/>
        <end position="124"/>
    </location>
</feature>
<keyword evidence="1" id="KW-1133">Transmembrane helix</keyword>
<dbReference type="Proteomes" id="UP000481360">
    <property type="component" value="Unassembled WGS sequence"/>
</dbReference>
<feature type="transmembrane region" description="Helical" evidence="1">
    <location>
        <begin position="352"/>
        <end position="370"/>
    </location>
</feature>
<accession>A0A7C9RQY8</accession>
<dbReference type="Pfam" id="PF22564">
    <property type="entry name" value="HAAS"/>
    <property type="match status" value="1"/>
</dbReference>
<feature type="transmembrane region" description="Helical" evidence="1">
    <location>
        <begin position="216"/>
        <end position="239"/>
    </location>
</feature>
<organism evidence="2 3">
    <name type="scientific">Lentzea alba</name>
    <dbReference type="NCBI Taxonomy" id="2714351"/>
    <lineage>
        <taxon>Bacteria</taxon>
        <taxon>Bacillati</taxon>
        <taxon>Actinomycetota</taxon>
        <taxon>Actinomycetes</taxon>
        <taxon>Pseudonocardiales</taxon>
        <taxon>Pseudonocardiaceae</taxon>
        <taxon>Lentzea</taxon>
    </lineage>
</organism>
<keyword evidence="3" id="KW-1185">Reference proteome</keyword>
<keyword evidence="1" id="KW-0472">Membrane</keyword>
<gene>
    <name evidence="2" type="ORF">G7043_16975</name>
</gene>
<protein>
    <submittedName>
        <fullName evidence="2">Uncharacterized protein</fullName>
    </submittedName>
</protein>
<evidence type="ECO:0000313" key="3">
    <source>
        <dbReference type="Proteomes" id="UP000481360"/>
    </source>
</evidence>
<evidence type="ECO:0000313" key="2">
    <source>
        <dbReference type="EMBL" id="NGY60624.1"/>
    </source>
</evidence>
<proteinExistence type="predicted"/>